<feature type="transmembrane region" description="Helical" evidence="7">
    <location>
        <begin position="596"/>
        <end position="614"/>
    </location>
</feature>
<feature type="transmembrane region" description="Helical" evidence="7">
    <location>
        <begin position="304"/>
        <end position="324"/>
    </location>
</feature>
<feature type="compositionally biased region" description="Low complexity" evidence="6">
    <location>
        <begin position="384"/>
        <end position="393"/>
    </location>
</feature>
<feature type="signal peptide" evidence="8">
    <location>
        <begin position="1"/>
        <end position="20"/>
    </location>
</feature>
<evidence type="ECO:0008006" key="11">
    <source>
        <dbReference type="Google" id="ProtNLM"/>
    </source>
</evidence>
<feature type="transmembrane region" description="Helical" evidence="7">
    <location>
        <begin position="464"/>
        <end position="485"/>
    </location>
</feature>
<keyword evidence="4 7" id="KW-1133">Transmembrane helix</keyword>
<dbReference type="PANTHER" id="PTHR11654">
    <property type="entry name" value="OLIGOPEPTIDE TRANSPORTER-RELATED"/>
    <property type="match status" value="1"/>
</dbReference>
<dbReference type="KEGG" id="dfa:DFA_05902"/>
<proteinExistence type="inferred from homology"/>
<evidence type="ECO:0000256" key="2">
    <source>
        <dbReference type="ARBA" id="ARBA00005982"/>
    </source>
</evidence>
<comment type="subcellular location">
    <subcellularLocation>
        <location evidence="1">Membrane</location>
        <topology evidence="1">Multi-pass membrane protein</topology>
    </subcellularLocation>
</comment>
<dbReference type="AlphaFoldDB" id="F4PJJ3"/>
<evidence type="ECO:0000313" key="10">
    <source>
        <dbReference type="Proteomes" id="UP000007797"/>
    </source>
</evidence>
<dbReference type="SUPFAM" id="SSF103473">
    <property type="entry name" value="MFS general substrate transporter"/>
    <property type="match status" value="1"/>
</dbReference>
<feature type="transmembrane region" description="Helical" evidence="7">
    <location>
        <begin position="497"/>
        <end position="518"/>
    </location>
</feature>
<evidence type="ECO:0000256" key="8">
    <source>
        <dbReference type="SAM" id="SignalP"/>
    </source>
</evidence>
<dbReference type="Gene3D" id="1.20.1250.20">
    <property type="entry name" value="MFS general substrate transporter like domains"/>
    <property type="match status" value="1"/>
</dbReference>
<reference evidence="10" key="1">
    <citation type="journal article" date="2011" name="Genome Res.">
        <title>Phylogeny-wide analysis of social amoeba genomes highlights ancient origins for complex intercellular communication.</title>
        <authorList>
            <person name="Heidel A.J."/>
            <person name="Lawal H.M."/>
            <person name="Felder M."/>
            <person name="Schilde C."/>
            <person name="Helps N.R."/>
            <person name="Tunggal B."/>
            <person name="Rivero F."/>
            <person name="John U."/>
            <person name="Schleicher M."/>
            <person name="Eichinger L."/>
            <person name="Platzer M."/>
            <person name="Noegel A.A."/>
            <person name="Schaap P."/>
            <person name="Gloeckner G."/>
        </authorList>
    </citation>
    <scope>NUCLEOTIDE SEQUENCE [LARGE SCALE GENOMIC DNA]</scope>
    <source>
        <strain evidence="10">SH3</strain>
    </source>
</reference>
<feature type="transmembrane region" description="Helical" evidence="7">
    <location>
        <begin position="530"/>
        <end position="552"/>
    </location>
</feature>
<dbReference type="GO" id="GO:0022857">
    <property type="term" value="F:transmembrane transporter activity"/>
    <property type="evidence" value="ECO:0007669"/>
    <property type="project" value="InterPro"/>
</dbReference>
<feature type="region of interest" description="Disordered" evidence="6">
    <location>
        <begin position="365"/>
        <end position="393"/>
    </location>
</feature>
<evidence type="ECO:0000256" key="6">
    <source>
        <dbReference type="SAM" id="MobiDB-lite"/>
    </source>
</evidence>
<evidence type="ECO:0000256" key="7">
    <source>
        <dbReference type="SAM" id="Phobius"/>
    </source>
</evidence>
<dbReference type="OMA" id="QYFFIGC"/>
<dbReference type="OrthoDB" id="16350at2759"/>
<evidence type="ECO:0000313" key="9">
    <source>
        <dbReference type="EMBL" id="EGG23767.1"/>
    </source>
</evidence>
<dbReference type="GeneID" id="14876216"/>
<evidence type="ECO:0000256" key="3">
    <source>
        <dbReference type="ARBA" id="ARBA00022692"/>
    </source>
</evidence>
<gene>
    <name evidence="9" type="ORF">DFA_05902</name>
</gene>
<keyword evidence="3 7" id="KW-0812">Transmembrane</keyword>
<dbReference type="STRING" id="1054147.F4PJJ3"/>
<feature type="transmembrane region" description="Helical" evidence="7">
    <location>
        <begin position="174"/>
        <end position="194"/>
    </location>
</feature>
<accession>F4PJJ3</accession>
<evidence type="ECO:0000256" key="5">
    <source>
        <dbReference type="ARBA" id="ARBA00023136"/>
    </source>
</evidence>
<dbReference type="Pfam" id="PF00854">
    <property type="entry name" value="PTR2"/>
    <property type="match status" value="1"/>
</dbReference>
<dbReference type="EMBL" id="GL883007">
    <property type="protein sequence ID" value="EGG23767.1"/>
    <property type="molecule type" value="Genomic_DNA"/>
</dbReference>
<evidence type="ECO:0000256" key="1">
    <source>
        <dbReference type="ARBA" id="ARBA00004141"/>
    </source>
</evidence>
<keyword evidence="8" id="KW-0732">Signal</keyword>
<dbReference type="InterPro" id="IPR000109">
    <property type="entry name" value="POT_fam"/>
</dbReference>
<evidence type="ECO:0000256" key="4">
    <source>
        <dbReference type="ARBA" id="ARBA00022989"/>
    </source>
</evidence>
<feature type="transmembrane region" description="Helical" evidence="7">
    <location>
        <begin position="277"/>
        <end position="298"/>
    </location>
</feature>
<keyword evidence="5 7" id="KW-0472">Membrane</keyword>
<dbReference type="GO" id="GO:0016020">
    <property type="term" value="C:membrane"/>
    <property type="evidence" value="ECO:0007669"/>
    <property type="project" value="UniProtKB-SubCell"/>
</dbReference>
<keyword evidence="10" id="KW-1185">Reference proteome</keyword>
<feature type="transmembrane region" description="Helical" evidence="7">
    <location>
        <begin position="236"/>
        <end position="256"/>
    </location>
</feature>
<feature type="transmembrane region" description="Helical" evidence="7">
    <location>
        <begin position="148"/>
        <end position="168"/>
    </location>
</feature>
<feature type="chain" id="PRO_5003315331" description="Major facilitator superfamily (MFS) profile domain-containing protein" evidence="8">
    <location>
        <begin position="21"/>
        <end position="632"/>
    </location>
</feature>
<feature type="transmembrane region" description="Helical" evidence="7">
    <location>
        <begin position="564"/>
        <end position="584"/>
    </location>
</feature>
<feature type="transmembrane region" description="Helical" evidence="7">
    <location>
        <begin position="206"/>
        <end position="224"/>
    </location>
</feature>
<name>F4PJJ3_CACFS</name>
<feature type="transmembrane region" description="Helical" evidence="7">
    <location>
        <begin position="412"/>
        <end position="432"/>
    </location>
</feature>
<dbReference type="RefSeq" id="XP_004361618.1">
    <property type="nucleotide sequence ID" value="XM_004361561.1"/>
</dbReference>
<feature type="compositionally biased region" description="Acidic residues" evidence="6">
    <location>
        <begin position="102"/>
        <end position="114"/>
    </location>
</feature>
<dbReference type="InterPro" id="IPR036259">
    <property type="entry name" value="MFS_trans_sf"/>
</dbReference>
<sequence length="632" mass="71473">MSSKLTPNLLFFVWFHPRVALTAWRVTHNIHSNTLHVFHLSWSTSDGDGGNRGSQLIGSMVVTRKLHYNTDGDDETQSIFKQDKDQQDSIPISHIEQQQQKEEEEEEEEEDEDSYITFIDQSDETQSQTLSFPPSIRFLIGSDIFERYTFNSVRSIMVMFLINFYGYNNNDATSILHAFIFITFLFPVVIGGYLADGVIGKYKTTLYFMVMNCMGSILLFLSTIPASDNPNSRNPFVLLVGLVLLSFGTGAFRPVFTAFIGDQLDAKTQGPLVGRLYTFYMWGLNLGFLLSSIVSPLIGAKIGYQAAFLVPCLFNFASIALLLLGEEHYQKRPISGSIFISAFKIISFSIFERFKNILNIKNNNNNNNNNNPSLPPLNEKEQENVNNNNNNNNSTHWLDTAKSKYDHWSVESLKASIGVLACFIPLPFYRAMTELTASRWVLQALSMNRNIGGWFMIQPDQIQAFKPLLMISLIPISGLIFKYMDKKGIEPRPLQKVGIGLFTSIVAMIMCTLLQIHIDHNPPNSVPLYLQVPQFVVLALAELLISIPLLHFSYKYSAASHKSLIMSAHLISISLGSLIVLLVVDVLQFSVQWHEYLLYAALTLLFSLLFVFIAKRFQPPPLESSILNYQDD</sequence>
<dbReference type="Proteomes" id="UP000007797">
    <property type="component" value="Unassembled WGS sequence"/>
</dbReference>
<protein>
    <recommendedName>
        <fullName evidence="11">Major facilitator superfamily (MFS) profile domain-containing protein</fullName>
    </recommendedName>
</protein>
<comment type="similarity">
    <text evidence="2">Belongs to the major facilitator superfamily. Proton-dependent oligopeptide transporter (POT/PTR) (TC 2.A.17) family.</text>
</comment>
<feature type="region of interest" description="Disordered" evidence="6">
    <location>
        <begin position="81"/>
        <end position="114"/>
    </location>
</feature>
<organism evidence="9 10">
    <name type="scientific">Cavenderia fasciculata</name>
    <name type="common">Slime mold</name>
    <name type="synonym">Dictyostelium fasciculatum</name>
    <dbReference type="NCBI Taxonomy" id="261658"/>
    <lineage>
        <taxon>Eukaryota</taxon>
        <taxon>Amoebozoa</taxon>
        <taxon>Evosea</taxon>
        <taxon>Eumycetozoa</taxon>
        <taxon>Dictyostelia</taxon>
        <taxon>Acytosteliales</taxon>
        <taxon>Cavenderiaceae</taxon>
        <taxon>Cavenderia</taxon>
    </lineage>
</organism>